<gene>
    <name evidence="1" type="ORF">SAMN06264365_14815</name>
</gene>
<dbReference type="Proteomes" id="UP000198415">
    <property type="component" value="Unassembled WGS sequence"/>
</dbReference>
<dbReference type="AlphaFoldDB" id="A0A239KFU0"/>
<name>A0A239KFU0_9ACTN</name>
<dbReference type="EMBL" id="FZNR01000048">
    <property type="protein sequence ID" value="SNT16509.1"/>
    <property type="molecule type" value="Genomic_DNA"/>
</dbReference>
<evidence type="ECO:0000313" key="1">
    <source>
        <dbReference type="EMBL" id="SNT16509.1"/>
    </source>
</evidence>
<dbReference type="RefSeq" id="WP_239138748.1">
    <property type="nucleotide sequence ID" value="NZ_BOMU01000099.1"/>
</dbReference>
<sequence>MWATDGLVSGHLWSFGKTLDKFFDEAVALPGWAWALSNAQPPRDVVIKFDQI</sequence>
<organism evidence="1 2">
    <name type="scientific">Actinoplanes regularis</name>
    <dbReference type="NCBI Taxonomy" id="52697"/>
    <lineage>
        <taxon>Bacteria</taxon>
        <taxon>Bacillati</taxon>
        <taxon>Actinomycetota</taxon>
        <taxon>Actinomycetes</taxon>
        <taxon>Micromonosporales</taxon>
        <taxon>Micromonosporaceae</taxon>
        <taxon>Actinoplanes</taxon>
    </lineage>
</organism>
<evidence type="ECO:0000313" key="2">
    <source>
        <dbReference type="Proteomes" id="UP000198415"/>
    </source>
</evidence>
<protein>
    <submittedName>
        <fullName evidence="1">Uncharacterized protein</fullName>
    </submittedName>
</protein>
<keyword evidence="2" id="KW-1185">Reference proteome</keyword>
<accession>A0A239KFU0</accession>
<reference evidence="1 2" key="1">
    <citation type="submission" date="2017-06" db="EMBL/GenBank/DDBJ databases">
        <authorList>
            <person name="Kim H.J."/>
            <person name="Triplett B.A."/>
        </authorList>
    </citation>
    <scope>NUCLEOTIDE SEQUENCE [LARGE SCALE GENOMIC DNA]</scope>
    <source>
        <strain evidence="1 2">DSM 43151</strain>
    </source>
</reference>
<proteinExistence type="predicted"/>